<dbReference type="InterPro" id="IPR015590">
    <property type="entry name" value="Aldehyde_DH_dom"/>
</dbReference>
<dbReference type="AlphaFoldDB" id="A0A8H7C2S8"/>
<evidence type="ECO:0000313" key="5">
    <source>
        <dbReference type="Proteomes" id="UP000629468"/>
    </source>
</evidence>
<reference evidence="4 5" key="1">
    <citation type="journal article" name="Sci. Rep.">
        <title>Telomere-to-telomere assembled and centromere annotated genomes of the two main subspecies of the button mushroom Agaricus bisporus reveal especially polymorphic chromosome ends.</title>
        <authorList>
            <person name="Sonnenberg A.S.M."/>
            <person name="Sedaghat-Telgerd N."/>
            <person name="Lavrijssen B."/>
            <person name="Ohm R.A."/>
            <person name="Hendrickx P.M."/>
            <person name="Scholtmeijer K."/>
            <person name="Baars J.J.P."/>
            <person name="van Peer A."/>
        </authorList>
    </citation>
    <scope>NUCLEOTIDE SEQUENCE [LARGE SCALE GENOMIC DNA]</scope>
    <source>
        <strain evidence="4 5">H119_p4</strain>
    </source>
</reference>
<dbReference type="GO" id="GO:0006598">
    <property type="term" value="P:polyamine catabolic process"/>
    <property type="evidence" value="ECO:0007669"/>
    <property type="project" value="TreeGrafter"/>
</dbReference>
<dbReference type="Gene3D" id="3.40.309.10">
    <property type="entry name" value="Aldehyde Dehydrogenase, Chain A, domain 2"/>
    <property type="match status" value="1"/>
</dbReference>
<keyword evidence="2" id="KW-0520">NAD</keyword>
<gene>
    <name evidence="4" type="ORF">Agabi119p4_11255</name>
</gene>
<dbReference type="InterPro" id="IPR016163">
    <property type="entry name" value="Ald_DH_C"/>
</dbReference>
<name>A0A8H7C2S8_AGABI</name>
<dbReference type="InterPro" id="IPR016161">
    <property type="entry name" value="Ald_DH/histidinol_DH"/>
</dbReference>
<sequence length="149" mass="16246">MPEAEARKRGLVEPGIKFVRNRIFWTAALVCDISALSLASPQMSIMQDEIFGPVCSVVKFKTEEEVLSIANDVAYGLGANVFTENTAIAMRMAHASEAGSIWVNCAQQTEMNVPFGGFKQSGMGRELGQYALDSYTQVKAVHINLGQKL</sequence>
<dbReference type="GO" id="GO:0004029">
    <property type="term" value="F:aldehyde dehydrogenase (NAD+) activity"/>
    <property type="evidence" value="ECO:0007669"/>
    <property type="project" value="TreeGrafter"/>
</dbReference>
<feature type="domain" description="Aldehyde dehydrogenase" evidence="3">
    <location>
        <begin position="39"/>
        <end position="141"/>
    </location>
</feature>
<dbReference type="FunFam" id="3.40.605.10:FF:000026">
    <property type="entry name" value="Aldehyde dehydrogenase, putative"/>
    <property type="match status" value="1"/>
</dbReference>
<comment type="similarity">
    <text evidence="1">Belongs to the aldehyde dehydrogenase family.</text>
</comment>
<dbReference type="Proteomes" id="UP000629468">
    <property type="component" value="Unassembled WGS sequence"/>
</dbReference>
<protein>
    <recommendedName>
        <fullName evidence="3">Aldehyde dehydrogenase domain-containing protein</fullName>
    </recommendedName>
</protein>
<dbReference type="Pfam" id="PF00171">
    <property type="entry name" value="Aldedh"/>
    <property type="match status" value="1"/>
</dbReference>
<evidence type="ECO:0000256" key="2">
    <source>
        <dbReference type="ARBA" id="ARBA00023027"/>
    </source>
</evidence>
<comment type="caution">
    <text evidence="4">The sequence shown here is derived from an EMBL/GenBank/DDBJ whole genome shotgun (WGS) entry which is preliminary data.</text>
</comment>
<accession>A0A8H7C2S8</accession>
<organism evidence="4 5">
    <name type="scientific">Agaricus bisporus var. burnettii</name>
    <dbReference type="NCBI Taxonomy" id="192524"/>
    <lineage>
        <taxon>Eukaryota</taxon>
        <taxon>Fungi</taxon>
        <taxon>Dikarya</taxon>
        <taxon>Basidiomycota</taxon>
        <taxon>Agaricomycotina</taxon>
        <taxon>Agaricomycetes</taxon>
        <taxon>Agaricomycetidae</taxon>
        <taxon>Agaricales</taxon>
        <taxon>Agaricineae</taxon>
        <taxon>Agaricaceae</taxon>
        <taxon>Agaricus</taxon>
    </lineage>
</organism>
<evidence type="ECO:0000313" key="4">
    <source>
        <dbReference type="EMBL" id="KAF7760579.1"/>
    </source>
</evidence>
<dbReference type="EMBL" id="JABXXO010000015">
    <property type="protein sequence ID" value="KAF7760579.1"/>
    <property type="molecule type" value="Genomic_DNA"/>
</dbReference>
<evidence type="ECO:0000259" key="3">
    <source>
        <dbReference type="Pfam" id="PF00171"/>
    </source>
</evidence>
<proteinExistence type="inferred from homology"/>
<evidence type="ECO:0000256" key="1">
    <source>
        <dbReference type="ARBA" id="ARBA00009986"/>
    </source>
</evidence>
<dbReference type="Gene3D" id="3.40.605.10">
    <property type="entry name" value="Aldehyde Dehydrogenase, Chain A, domain 1"/>
    <property type="match status" value="1"/>
</dbReference>
<dbReference type="PANTHER" id="PTHR43720:SF2">
    <property type="entry name" value="2-AMINOMUCONIC SEMIALDEHYDE DEHYDROGENASE"/>
    <property type="match status" value="1"/>
</dbReference>
<dbReference type="InterPro" id="IPR016162">
    <property type="entry name" value="Ald_DH_N"/>
</dbReference>
<dbReference type="PANTHER" id="PTHR43720">
    <property type="entry name" value="2-AMINOMUCONIC SEMIALDEHYDE DEHYDROGENASE"/>
    <property type="match status" value="1"/>
</dbReference>
<dbReference type="SUPFAM" id="SSF53720">
    <property type="entry name" value="ALDH-like"/>
    <property type="match status" value="1"/>
</dbReference>